<protein>
    <submittedName>
        <fullName evidence="2">Uncharacterized protein</fullName>
    </submittedName>
</protein>
<feature type="compositionally biased region" description="Low complexity" evidence="1">
    <location>
        <begin position="30"/>
        <end position="39"/>
    </location>
</feature>
<evidence type="ECO:0000313" key="2">
    <source>
        <dbReference type="EMBL" id="KXZ45633.1"/>
    </source>
</evidence>
<gene>
    <name evidence="2" type="ORF">GPECTOR_52g34</name>
</gene>
<sequence>MSCYAPAGAAAVTTPTPATKWQADRAKRPGQQQAAHQQQGAGGGAGVLQAAFDNNIQAYRAKQVAQPAQSAQPAQPAQQPAVAATAEVFDAYWEELYAPAKPALITCHEAICHEQQTAGGMSPKGTVALCATLKKQQLPVSFTPAPIPEIKSVAPKAQRKPATAAEGVSGGLASTFTLSIPFTLDQEPELAAQLQAKMLSTRAPRGAGGNSSAQLLTRSCVCVWGGCTISAPQRISASSANGCEPQHSGSPVSASSACGIESPGVEGTP</sequence>
<dbReference type="EMBL" id="LSYV01000053">
    <property type="protein sequence ID" value="KXZ45633.1"/>
    <property type="molecule type" value="Genomic_DNA"/>
</dbReference>
<comment type="caution">
    <text evidence="2">The sequence shown here is derived from an EMBL/GenBank/DDBJ whole genome shotgun (WGS) entry which is preliminary data.</text>
</comment>
<organism evidence="2 3">
    <name type="scientific">Gonium pectorale</name>
    <name type="common">Green alga</name>
    <dbReference type="NCBI Taxonomy" id="33097"/>
    <lineage>
        <taxon>Eukaryota</taxon>
        <taxon>Viridiplantae</taxon>
        <taxon>Chlorophyta</taxon>
        <taxon>core chlorophytes</taxon>
        <taxon>Chlorophyceae</taxon>
        <taxon>CS clade</taxon>
        <taxon>Chlamydomonadales</taxon>
        <taxon>Volvocaceae</taxon>
        <taxon>Gonium</taxon>
    </lineage>
</organism>
<evidence type="ECO:0000313" key="3">
    <source>
        <dbReference type="Proteomes" id="UP000075714"/>
    </source>
</evidence>
<feature type="compositionally biased region" description="Polar residues" evidence="1">
    <location>
        <begin position="238"/>
        <end position="256"/>
    </location>
</feature>
<keyword evidence="3" id="KW-1185">Reference proteome</keyword>
<name>A0A150G791_GONPE</name>
<feature type="region of interest" description="Disordered" evidence="1">
    <location>
        <begin position="238"/>
        <end position="269"/>
    </location>
</feature>
<proteinExistence type="predicted"/>
<feature type="region of interest" description="Disordered" evidence="1">
    <location>
        <begin position="24"/>
        <end position="45"/>
    </location>
</feature>
<reference evidence="3" key="1">
    <citation type="journal article" date="2016" name="Nat. Commun.">
        <title>The Gonium pectorale genome demonstrates co-option of cell cycle regulation during the evolution of multicellularity.</title>
        <authorList>
            <person name="Hanschen E.R."/>
            <person name="Marriage T.N."/>
            <person name="Ferris P.J."/>
            <person name="Hamaji T."/>
            <person name="Toyoda A."/>
            <person name="Fujiyama A."/>
            <person name="Neme R."/>
            <person name="Noguchi H."/>
            <person name="Minakuchi Y."/>
            <person name="Suzuki M."/>
            <person name="Kawai-Toyooka H."/>
            <person name="Smith D.R."/>
            <person name="Sparks H."/>
            <person name="Anderson J."/>
            <person name="Bakaric R."/>
            <person name="Luria V."/>
            <person name="Karger A."/>
            <person name="Kirschner M.W."/>
            <person name="Durand P.M."/>
            <person name="Michod R.E."/>
            <person name="Nozaki H."/>
            <person name="Olson B.J."/>
        </authorList>
    </citation>
    <scope>NUCLEOTIDE SEQUENCE [LARGE SCALE GENOMIC DNA]</scope>
    <source>
        <strain evidence="3">NIES-2863</strain>
    </source>
</reference>
<accession>A0A150G791</accession>
<dbReference type="AlphaFoldDB" id="A0A150G791"/>
<dbReference type="Proteomes" id="UP000075714">
    <property type="component" value="Unassembled WGS sequence"/>
</dbReference>
<evidence type="ECO:0000256" key="1">
    <source>
        <dbReference type="SAM" id="MobiDB-lite"/>
    </source>
</evidence>
<dbReference type="OrthoDB" id="559650at2759"/>